<proteinExistence type="predicted"/>
<protein>
    <submittedName>
        <fullName evidence="1">Uncharacterized protein</fullName>
    </submittedName>
</protein>
<evidence type="ECO:0000313" key="1">
    <source>
        <dbReference type="EMBL" id="JAH26264.1"/>
    </source>
</evidence>
<sequence>MQSTVITNEPAVDMTCTE</sequence>
<reference evidence="1" key="2">
    <citation type="journal article" date="2015" name="Fish Shellfish Immunol.">
        <title>Early steps in the European eel (Anguilla anguilla)-Vibrio vulnificus interaction in the gills: Role of the RtxA13 toxin.</title>
        <authorList>
            <person name="Callol A."/>
            <person name="Pajuelo D."/>
            <person name="Ebbesson L."/>
            <person name="Teles M."/>
            <person name="MacKenzie S."/>
            <person name="Amaro C."/>
        </authorList>
    </citation>
    <scope>NUCLEOTIDE SEQUENCE</scope>
</reference>
<reference evidence="1" key="1">
    <citation type="submission" date="2014-11" db="EMBL/GenBank/DDBJ databases">
        <authorList>
            <person name="Amaro Gonzalez C."/>
        </authorList>
    </citation>
    <scope>NUCLEOTIDE SEQUENCE</scope>
</reference>
<dbReference type="EMBL" id="GBXM01082313">
    <property type="protein sequence ID" value="JAH26264.1"/>
    <property type="molecule type" value="Transcribed_RNA"/>
</dbReference>
<dbReference type="AlphaFoldDB" id="A0A0E9RB11"/>
<organism evidence="1">
    <name type="scientific">Anguilla anguilla</name>
    <name type="common">European freshwater eel</name>
    <name type="synonym">Muraena anguilla</name>
    <dbReference type="NCBI Taxonomy" id="7936"/>
    <lineage>
        <taxon>Eukaryota</taxon>
        <taxon>Metazoa</taxon>
        <taxon>Chordata</taxon>
        <taxon>Craniata</taxon>
        <taxon>Vertebrata</taxon>
        <taxon>Euteleostomi</taxon>
        <taxon>Actinopterygii</taxon>
        <taxon>Neopterygii</taxon>
        <taxon>Teleostei</taxon>
        <taxon>Anguilliformes</taxon>
        <taxon>Anguillidae</taxon>
        <taxon>Anguilla</taxon>
    </lineage>
</organism>
<name>A0A0E9RB11_ANGAN</name>
<accession>A0A0E9RB11</accession>